<organism evidence="3 4">
    <name type="scientific">Pyrrhoderma noxium</name>
    <dbReference type="NCBI Taxonomy" id="2282107"/>
    <lineage>
        <taxon>Eukaryota</taxon>
        <taxon>Fungi</taxon>
        <taxon>Dikarya</taxon>
        <taxon>Basidiomycota</taxon>
        <taxon>Agaricomycotina</taxon>
        <taxon>Agaricomycetes</taxon>
        <taxon>Hymenochaetales</taxon>
        <taxon>Hymenochaetaceae</taxon>
        <taxon>Pyrrhoderma</taxon>
    </lineage>
</organism>
<comment type="caution">
    <text evidence="3">The sequence shown here is derived from an EMBL/GenBank/DDBJ whole genome shotgun (WGS) entry which is preliminary data.</text>
</comment>
<dbReference type="InParanoid" id="A0A286UPR5"/>
<gene>
    <name evidence="3" type="ORF">PNOK_0154300</name>
</gene>
<dbReference type="Gene3D" id="3.30.200.20">
    <property type="entry name" value="Phosphorylase Kinase, domain 1"/>
    <property type="match status" value="1"/>
</dbReference>
<dbReference type="GO" id="GO:0004672">
    <property type="term" value="F:protein kinase activity"/>
    <property type="evidence" value="ECO:0007669"/>
    <property type="project" value="InterPro"/>
</dbReference>
<name>A0A286UPR5_9AGAM</name>
<feature type="region of interest" description="Disordered" evidence="1">
    <location>
        <begin position="530"/>
        <end position="614"/>
    </location>
</feature>
<dbReference type="Gene3D" id="1.10.510.10">
    <property type="entry name" value="Transferase(Phosphotransferase) domain 1"/>
    <property type="match status" value="1"/>
</dbReference>
<feature type="compositionally biased region" description="Acidic residues" evidence="1">
    <location>
        <begin position="491"/>
        <end position="505"/>
    </location>
</feature>
<feature type="compositionally biased region" description="Low complexity" evidence="1">
    <location>
        <begin position="336"/>
        <end position="351"/>
    </location>
</feature>
<feature type="compositionally biased region" description="Low complexity" evidence="1">
    <location>
        <begin position="476"/>
        <end position="489"/>
    </location>
</feature>
<dbReference type="PANTHER" id="PTHR24347">
    <property type="entry name" value="SERINE/THREONINE-PROTEIN KINASE"/>
    <property type="match status" value="1"/>
</dbReference>
<keyword evidence="4" id="KW-1185">Reference proteome</keyword>
<dbReference type="CDD" id="cd05117">
    <property type="entry name" value="STKc_CAMK"/>
    <property type="match status" value="1"/>
</dbReference>
<dbReference type="STRING" id="2282107.A0A286UPR5"/>
<dbReference type="GO" id="GO:0005524">
    <property type="term" value="F:ATP binding"/>
    <property type="evidence" value="ECO:0007669"/>
    <property type="project" value="InterPro"/>
</dbReference>
<reference evidence="3 4" key="1">
    <citation type="journal article" date="2017" name="Mol. Ecol.">
        <title>Comparative and population genomic landscape of Phellinus noxius: A hypervariable fungus causing root rot in trees.</title>
        <authorList>
            <person name="Chung C.L."/>
            <person name="Lee T.J."/>
            <person name="Akiba M."/>
            <person name="Lee H.H."/>
            <person name="Kuo T.H."/>
            <person name="Liu D."/>
            <person name="Ke H.M."/>
            <person name="Yokoi T."/>
            <person name="Roa M.B."/>
            <person name="Lu M.J."/>
            <person name="Chang Y.Y."/>
            <person name="Ann P.J."/>
            <person name="Tsai J.N."/>
            <person name="Chen C.Y."/>
            <person name="Tzean S.S."/>
            <person name="Ota Y."/>
            <person name="Hattori T."/>
            <person name="Sahashi N."/>
            <person name="Liou R.F."/>
            <person name="Kikuchi T."/>
            <person name="Tsai I.J."/>
        </authorList>
    </citation>
    <scope>NUCLEOTIDE SEQUENCE [LARGE SCALE GENOMIC DNA]</scope>
    <source>
        <strain evidence="3 4">FFPRI411160</strain>
    </source>
</reference>
<sequence>MPTWTSLVYSVKDLRDAFKRQPASFEKKKNYEYRRIVGKGTFGKVMHATWYDPNHSSLSLSGKRGAQSTHPHSTKTATAKRDVALKIIKKSTLKKLDKDIVMFEVNILRRLKHRNVVHFHECFESRNCYYLSFELVEGGELFDRLIERGGKFTEADAKHAVRSILDGVQYLHANGIVHHDLKPENILLRSKAPDADIVIADFGAARHVPSPDHLLFCDTGTYDYSPPEIFTREGHGPKLDIWAVGVITHAILSGMMPFPNDTLPILTRAILRAELAFEGRYWKDVSHTAKQFVSYLLTADQRQRPDADGALGHGWLDGGSSVSGSGSARPRSQTRHQSQSSVHSKSQCQHQCKSHTQHQPGQEEPQIPHPTSLPLPPAPSTSTTPSTPTPNTPATKSAADLPGLRENYPSIARARWRIAIGSAIALNRLKEGGVLYRSRQNLLLHSRSSLSLSLSVNTDLGASRSRERMQRNLKNSSSTSCFSTATAGSESEWDRDEDGNGDGDEEPRFKVSEDNLRELERLVATGILNRPENRSGPLHPHSHPHPQQNQHQHEFHQQSHHQQRQHQHQHKASSSVCSSTNNPSPSPSSSDSSSLGDSMSELSRMTHSTGVTTPCSRLEISSLVPDLDMNMDANRDRDMGGDVDRDLDMDMDSEEVLGWRTSLIGDVEKTFGVVGNKNTKTKTKKRDRGERC</sequence>
<feature type="compositionally biased region" description="Pro residues" evidence="1">
    <location>
        <begin position="367"/>
        <end position="379"/>
    </location>
</feature>
<dbReference type="AlphaFoldDB" id="A0A286UPR5"/>
<feature type="region of interest" description="Disordered" evidence="1">
    <location>
        <begin position="308"/>
        <end position="402"/>
    </location>
</feature>
<protein>
    <submittedName>
        <fullName evidence="3">Pkinase-domain-containing</fullName>
    </submittedName>
</protein>
<feature type="compositionally biased region" description="Polar residues" evidence="1">
    <location>
        <begin position="605"/>
        <end position="614"/>
    </location>
</feature>
<dbReference type="InterPro" id="IPR000719">
    <property type="entry name" value="Prot_kinase_dom"/>
</dbReference>
<dbReference type="PROSITE" id="PS00108">
    <property type="entry name" value="PROTEIN_KINASE_ST"/>
    <property type="match status" value="1"/>
</dbReference>
<dbReference type="InterPro" id="IPR008271">
    <property type="entry name" value="Ser/Thr_kinase_AS"/>
</dbReference>
<dbReference type="PROSITE" id="PS50011">
    <property type="entry name" value="PROTEIN_KINASE_DOM"/>
    <property type="match status" value="1"/>
</dbReference>
<feature type="compositionally biased region" description="Low complexity" evidence="1">
    <location>
        <begin position="573"/>
        <end position="603"/>
    </location>
</feature>
<dbReference type="SUPFAM" id="SSF56112">
    <property type="entry name" value="Protein kinase-like (PK-like)"/>
    <property type="match status" value="1"/>
</dbReference>
<dbReference type="InterPro" id="IPR011009">
    <property type="entry name" value="Kinase-like_dom_sf"/>
</dbReference>
<dbReference type="OrthoDB" id="40902at2759"/>
<feature type="region of interest" description="Disordered" evidence="1">
    <location>
        <begin position="460"/>
        <end position="516"/>
    </location>
</feature>
<evidence type="ECO:0000313" key="3">
    <source>
        <dbReference type="EMBL" id="PAV21586.1"/>
    </source>
</evidence>
<dbReference type="SMART" id="SM00220">
    <property type="entry name" value="S_TKc"/>
    <property type="match status" value="1"/>
</dbReference>
<evidence type="ECO:0000256" key="1">
    <source>
        <dbReference type="SAM" id="MobiDB-lite"/>
    </source>
</evidence>
<evidence type="ECO:0000313" key="4">
    <source>
        <dbReference type="Proteomes" id="UP000217199"/>
    </source>
</evidence>
<feature type="compositionally biased region" description="Low complexity" evidence="1">
    <location>
        <begin position="318"/>
        <end position="327"/>
    </location>
</feature>
<evidence type="ECO:0000259" key="2">
    <source>
        <dbReference type="PROSITE" id="PS50011"/>
    </source>
</evidence>
<accession>A0A286UPR5</accession>
<dbReference type="Proteomes" id="UP000217199">
    <property type="component" value="Unassembled WGS sequence"/>
</dbReference>
<dbReference type="EMBL" id="NBII01000002">
    <property type="protein sequence ID" value="PAV21586.1"/>
    <property type="molecule type" value="Genomic_DNA"/>
</dbReference>
<feature type="compositionally biased region" description="Basic and acidic residues" evidence="1">
    <location>
        <begin position="506"/>
        <end position="516"/>
    </location>
</feature>
<proteinExistence type="predicted"/>
<feature type="domain" description="Protein kinase" evidence="2">
    <location>
        <begin position="31"/>
        <end position="316"/>
    </location>
</feature>
<dbReference type="Pfam" id="PF00069">
    <property type="entry name" value="Pkinase"/>
    <property type="match status" value="1"/>
</dbReference>
<feature type="compositionally biased region" description="Basic residues" evidence="1">
    <location>
        <begin position="558"/>
        <end position="571"/>
    </location>
</feature>